<dbReference type="Proteomes" id="UP000275012">
    <property type="component" value="Unassembled WGS sequence"/>
</dbReference>
<reference evidence="2 3" key="1">
    <citation type="submission" date="2018-10" db="EMBL/GenBank/DDBJ databases">
        <title>Proposal of Lysobacter pythonis sp. nov. isolated from royal pythons (Python regius).</title>
        <authorList>
            <person name="Hans-Juergen B."/>
            <person name="Huptas C."/>
            <person name="Sandra B."/>
            <person name="Igor L."/>
            <person name="Joachim S."/>
            <person name="Siegfried S."/>
            <person name="Mareike W."/>
            <person name="Peter K."/>
        </authorList>
    </citation>
    <scope>NUCLEOTIDE SEQUENCE [LARGE SCALE GENOMIC DNA]</scope>
    <source>
        <strain evidence="2 3">4284/11</strain>
    </source>
</reference>
<dbReference type="EMBL" id="RFLY01000001">
    <property type="protein sequence ID" value="RMH94859.1"/>
    <property type="molecule type" value="Genomic_DNA"/>
</dbReference>
<dbReference type="RefSeq" id="WP_122100245.1">
    <property type="nucleotide sequence ID" value="NZ_RFLY01000001.1"/>
</dbReference>
<feature type="transmembrane region" description="Helical" evidence="1">
    <location>
        <begin position="110"/>
        <end position="130"/>
    </location>
</feature>
<keyword evidence="1" id="KW-0812">Transmembrane</keyword>
<sequence length="159" mass="17819">MFQNALTSHYAILATMVTPALLITATSSLLISANNRLARVVDRLRTLMKEWEQIPEEAREHADSQIIRHRRRAHLVLQACRMLYLGLGAFVGTSLTLAVDAFTGFRMGTVPTMLAVAGVLMLMGASLWLWREVSLSVQSFDLEMDQELARLRRSPAPRP</sequence>
<dbReference type="AlphaFoldDB" id="A0A3M2I5P1"/>
<gene>
    <name evidence="2" type="ORF">EBB59_00770</name>
</gene>
<dbReference type="OrthoDB" id="5985965at2"/>
<evidence type="ECO:0000313" key="2">
    <source>
        <dbReference type="EMBL" id="RMH94859.1"/>
    </source>
</evidence>
<feature type="transmembrane region" description="Helical" evidence="1">
    <location>
        <begin position="12"/>
        <end position="33"/>
    </location>
</feature>
<protein>
    <submittedName>
        <fullName evidence="2">DUF2721 domain-containing protein</fullName>
    </submittedName>
</protein>
<proteinExistence type="predicted"/>
<evidence type="ECO:0000256" key="1">
    <source>
        <dbReference type="SAM" id="Phobius"/>
    </source>
</evidence>
<organism evidence="2 3">
    <name type="scientific">Solilutibacter pythonis</name>
    <dbReference type="NCBI Taxonomy" id="2483112"/>
    <lineage>
        <taxon>Bacteria</taxon>
        <taxon>Pseudomonadati</taxon>
        <taxon>Pseudomonadota</taxon>
        <taxon>Gammaproteobacteria</taxon>
        <taxon>Lysobacterales</taxon>
        <taxon>Lysobacteraceae</taxon>
        <taxon>Solilutibacter</taxon>
    </lineage>
</organism>
<keyword evidence="1" id="KW-1133">Transmembrane helix</keyword>
<dbReference type="Pfam" id="PF11026">
    <property type="entry name" value="DUF2721"/>
    <property type="match status" value="1"/>
</dbReference>
<comment type="caution">
    <text evidence="2">The sequence shown here is derived from an EMBL/GenBank/DDBJ whole genome shotgun (WGS) entry which is preliminary data.</text>
</comment>
<evidence type="ECO:0000313" key="3">
    <source>
        <dbReference type="Proteomes" id="UP000275012"/>
    </source>
</evidence>
<feature type="transmembrane region" description="Helical" evidence="1">
    <location>
        <begin position="75"/>
        <end position="98"/>
    </location>
</feature>
<name>A0A3M2I5P1_9GAMM</name>
<dbReference type="InterPro" id="IPR021279">
    <property type="entry name" value="DUF2721"/>
</dbReference>
<keyword evidence="1" id="KW-0472">Membrane</keyword>
<keyword evidence="3" id="KW-1185">Reference proteome</keyword>
<accession>A0A3M2I5P1</accession>